<accession>A0A7W5ZTB0</accession>
<proteinExistence type="predicted"/>
<dbReference type="AlphaFoldDB" id="A0A7W5ZTB0"/>
<evidence type="ECO:0000313" key="1">
    <source>
        <dbReference type="EMBL" id="MBB3841167.1"/>
    </source>
</evidence>
<name>A0A7W5ZTB0_9BACT</name>
<keyword evidence="2" id="KW-1185">Reference proteome</keyword>
<reference evidence="1 2" key="1">
    <citation type="submission" date="2020-08" db="EMBL/GenBank/DDBJ databases">
        <title>Genomic Encyclopedia of Type Strains, Phase IV (KMG-IV): sequencing the most valuable type-strain genomes for metagenomic binning, comparative biology and taxonomic classification.</title>
        <authorList>
            <person name="Goeker M."/>
        </authorList>
    </citation>
    <scope>NUCLEOTIDE SEQUENCE [LARGE SCALE GENOMIC DNA]</scope>
    <source>
        <strain evidence="1 2">DSM 17976</strain>
    </source>
</reference>
<comment type="caution">
    <text evidence="1">The sequence shown here is derived from an EMBL/GenBank/DDBJ whole genome shotgun (WGS) entry which is preliminary data.</text>
</comment>
<protein>
    <submittedName>
        <fullName evidence="1">Uncharacterized protein</fullName>
    </submittedName>
</protein>
<gene>
    <name evidence="1" type="ORF">FHS57_005188</name>
</gene>
<organism evidence="1 2">
    <name type="scientific">Runella defluvii</name>
    <dbReference type="NCBI Taxonomy" id="370973"/>
    <lineage>
        <taxon>Bacteria</taxon>
        <taxon>Pseudomonadati</taxon>
        <taxon>Bacteroidota</taxon>
        <taxon>Cytophagia</taxon>
        <taxon>Cytophagales</taxon>
        <taxon>Spirosomataceae</taxon>
        <taxon>Runella</taxon>
    </lineage>
</organism>
<dbReference type="EMBL" id="JACIBY010000014">
    <property type="protein sequence ID" value="MBB3841167.1"/>
    <property type="molecule type" value="Genomic_DNA"/>
</dbReference>
<dbReference type="Proteomes" id="UP000541352">
    <property type="component" value="Unassembled WGS sequence"/>
</dbReference>
<evidence type="ECO:0000313" key="2">
    <source>
        <dbReference type="Proteomes" id="UP000541352"/>
    </source>
</evidence>
<sequence length="144" mass="15966">MYIFCVIQAKYEKIRLSFFACLAAGFENPAHTRASRALGFSNPNEGLLTTPMKLAVYCCISRLEAFQSSARGGASRYLCKTLKPILRHIFNSNKGLRTLAHTLRTYAGFENPAHSRALGFSNPNERVAHNLINDKGISSKTARV</sequence>